<dbReference type="RefSeq" id="WP_026683020.1">
    <property type="nucleotide sequence ID" value="NZ_BAAACY010000110.1"/>
</dbReference>
<dbReference type="InterPro" id="IPR011008">
    <property type="entry name" value="Dimeric_a/b-barrel"/>
</dbReference>
<evidence type="ECO:0000259" key="1">
    <source>
        <dbReference type="PROSITE" id="PS51725"/>
    </source>
</evidence>
<reference evidence="2" key="1">
    <citation type="submission" date="2021-04" db="EMBL/GenBank/DDBJ databases">
        <title>Isolation and polyphasic classification of algal microorganism.</title>
        <authorList>
            <person name="Wang S."/>
        </authorList>
    </citation>
    <scope>NUCLEOTIDE SEQUENCE</scope>
    <source>
        <strain evidence="2">720a</strain>
    </source>
</reference>
<accession>A0A941DXS5</accession>
<protein>
    <submittedName>
        <fullName evidence="2">Antibiotic biosynthesis monooxygenase</fullName>
    </submittedName>
</protein>
<proteinExistence type="predicted"/>
<evidence type="ECO:0000313" key="2">
    <source>
        <dbReference type="EMBL" id="MBR7797497.1"/>
    </source>
</evidence>
<dbReference type="Pfam" id="PF03992">
    <property type="entry name" value="ABM"/>
    <property type="match status" value="1"/>
</dbReference>
<dbReference type="AlphaFoldDB" id="A0A941DXS5"/>
<dbReference type="PROSITE" id="PS51725">
    <property type="entry name" value="ABM"/>
    <property type="match status" value="1"/>
</dbReference>
<dbReference type="Proteomes" id="UP000675284">
    <property type="component" value="Unassembled WGS sequence"/>
</dbReference>
<keyword evidence="3" id="KW-1185">Reference proteome</keyword>
<comment type="caution">
    <text evidence="2">The sequence shown here is derived from an EMBL/GenBank/DDBJ whole genome shotgun (WGS) entry which is preliminary data.</text>
</comment>
<dbReference type="Gene3D" id="3.30.70.100">
    <property type="match status" value="1"/>
</dbReference>
<feature type="domain" description="ABM" evidence="1">
    <location>
        <begin position="4"/>
        <end position="93"/>
    </location>
</feature>
<keyword evidence="2" id="KW-0560">Oxidoreductase</keyword>
<organism evidence="2 3">
    <name type="scientific">Virgibacillus salarius</name>
    <dbReference type="NCBI Taxonomy" id="447199"/>
    <lineage>
        <taxon>Bacteria</taxon>
        <taxon>Bacillati</taxon>
        <taxon>Bacillota</taxon>
        <taxon>Bacilli</taxon>
        <taxon>Bacillales</taxon>
        <taxon>Bacillaceae</taxon>
        <taxon>Virgibacillus</taxon>
    </lineage>
</organism>
<dbReference type="GO" id="GO:0004497">
    <property type="term" value="F:monooxygenase activity"/>
    <property type="evidence" value="ECO:0007669"/>
    <property type="project" value="UniProtKB-KW"/>
</dbReference>
<dbReference type="InterPro" id="IPR007138">
    <property type="entry name" value="ABM_dom"/>
</dbReference>
<name>A0A941DXS5_9BACI</name>
<gene>
    <name evidence="2" type="ORF">KCX74_15815</name>
</gene>
<dbReference type="EMBL" id="JAGSOT010000057">
    <property type="protein sequence ID" value="MBR7797497.1"/>
    <property type="molecule type" value="Genomic_DNA"/>
</dbReference>
<evidence type="ECO:0000313" key="3">
    <source>
        <dbReference type="Proteomes" id="UP000675284"/>
    </source>
</evidence>
<keyword evidence="2" id="KW-0503">Monooxygenase</keyword>
<dbReference type="SUPFAM" id="SSF54909">
    <property type="entry name" value="Dimeric alpha+beta barrel"/>
    <property type="match status" value="1"/>
</dbReference>
<sequence>MRRFGLITKFTAFRGRQEYLAEILVNAGDEMEELEECQFYIVNLANERDTDIYVYELWESQEAHQDSLTLNVTQALVQKAKPYINSVERICTLTPVRGKEGI</sequence>